<dbReference type="VEuPathDB" id="FungiDB:ATCC64974_14490"/>
<organism evidence="2 3">
    <name type="scientific">Aspergillus niger</name>
    <dbReference type="NCBI Taxonomy" id="5061"/>
    <lineage>
        <taxon>Eukaryota</taxon>
        <taxon>Fungi</taxon>
        <taxon>Dikarya</taxon>
        <taxon>Ascomycota</taxon>
        <taxon>Pezizomycotina</taxon>
        <taxon>Eurotiomycetes</taxon>
        <taxon>Eurotiomycetidae</taxon>
        <taxon>Eurotiales</taxon>
        <taxon>Aspergillaceae</taxon>
        <taxon>Aspergillus</taxon>
        <taxon>Aspergillus subgen. Circumdati</taxon>
    </lineage>
</organism>
<proteinExistence type="predicted"/>
<protein>
    <submittedName>
        <fullName evidence="2">Uncharacterized protein</fullName>
    </submittedName>
</protein>
<dbReference type="OrthoDB" id="3489571at2759"/>
<keyword evidence="1" id="KW-0732">Signal</keyword>
<name>A0A117DWC5_ASPNG</name>
<dbReference type="EMBL" id="BCMY01000002">
    <property type="protein sequence ID" value="GAQ36263.1"/>
    <property type="molecule type" value="Genomic_DNA"/>
</dbReference>
<dbReference type="Proteomes" id="UP000068243">
    <property type="component" value="Unassembled WGS sequence"/>
</dbReference>
<evidence type="ECO:0000256" key="1">
    <source>
        <dbReference type="SAM" id="SignalP"/>
    </source>
</evidence>
<evidence type="ECO:0000313" key="3">
    <source>
        <dbReference type="Proteomes" id="UP000068243"/>
    </source>
</evidence>
<accession>A0A117DWC5</accession>
<sequence length="104" mass="11332">MKHFAALFVTVFATGALADLHYTGLCYDSPGKDVKVFNKAATEKACASYKNRNTGSQQWDQCPDCTVLSDQDLLYYCKSEGQHIGGDELSYYCGQAGADGSLAW</sequence>
<evidence type="ECO:0000313" key="2">
    <source>
        <dbReference type="EMBL" id="GAQ36263.1"/>
    </source>
</evidence>
<gene>
    <name evidence="2" type="ORF">ABL_01577</name>
</gene>
<comment type="caution">
    <text evidence="2">The sequence shown here is derived from an EMBL/GenBank/DDBJ whole genome shotgun (WGS) entry which is preliminary data.</text>
</comment>
<reference evidence="3" key="1">
    <citation type="journal article" date="2016" name="Genome Announc.">
        <title>Draft genome sequence of Aspergillus niger strain An76.</title>
        <authorList>
            <person name="Gong W."/>
            <person name="Cheng Z."/>
            <person name="Zhang H."/>
            <person name="Liu L."/>
            <person name="Gao P."/>
            <person name="Wang L."/>
        </authorList>
    </citation>
    <scope>NUCLEOTIDE SEQUENCE [LARGE SCALE GENOMIC DNA]</scope>
    <source>
        <strain evidence="3">An76</strain>
    </source>
</reference>
<dbReference type="VEuPathDB" id="FungiDB:M747DRAFT_319896"/>
<dbReference type="AlphaFoldDB" id="A0A117DWC5"/>
<feature type="chain" id="PRO_5007147705" evidence="1">
    <location>
        <begin position="19"/>
        <end position="104"/>
    </location>
</feature>
<dbReference type="VEuPathDB" id="FungiDB:ASPNIDRAFT2_1171645"/>
<feature type="signal peptide" evidence="1">
    <location>
        <begin position="1"/>
        <end position="18"/>
    </location>
</feature>
<dbReference type="OMA" id="KACAAYK"/>